<dbReference type="Gene3D" id="3.30.200.20">
    <property type="entry name" value="Phosphorylase Kinase, domain 1"/>
    <property type="match status" value="1"/>
</dbReference>
<feature type="compositionally biased region" description="Low complexity" evidence="1">
    <location>
        <begin position="588"/>
        <end position="598"/>
    </location>
</feature>
<feature type="region of interest" description="Disordered" evidence="1">
    <location>
        <begin position="280"/>
        <end position="344"/>
    </location>
</feature>
<name>A0AAV2RAE4_MEGNR</name>
<feature type="compositionally biased region" description="Pro residues" evidence="1">
    <location>
        <begin position="40"/>
        <end position="59"/>
    </location>
</feature>
<feature type="compositionally biased region" description="Pro residues" evidence="1">
    <location>
        <begin position="513"/>
        <end position="522"/>
    </location>
</feature>
<dbReference type="GO" id="GO:0005524">
    <property type="term" value="F:ATP binding"/>
    <property type="evidence" value="ECO:0007669"/>
    <property type="project" value="InterPro"/>
</dbReference>
<dbReference type="PANTHER" id="PTHR44329">
    <property type="entry name" value="SERINE/THREONINE-PROTEIN KINASE TNNI3K-RELATED"/>
    <property type="match status" value="1"/>
</dbReference>
<evidence type="ECO:0000259" key="2">
    <source>
        <dbReference type="PROSITE" id="PS50011"/>
    </source>
</evidence>
<gene>
    <name evidence="3" type="ORF">MNOR_LOCUS21178</name>
</gene>
<feature type="region of interest" description="Disordered" evidence="1">
    <location>
        <begin position="478"/>
        <end position="645"/>
    </location>
</feature>
<feature type="compositionally biased region" description="Polar residues" evidence="1">
    <location>
        <begin position="565"/>
        <end position="586"/>
    </location>
</feature>
<feature type="domain" description="Protein kinase" evidence="2">
    <location>
        <begin position="655"/>
        <end position="916"/>
    </location>
</feature>
<proteinExistence type="predicted"/>
<evidence type="ECO:0000313" key="4">
    <source>
        <dbReference type="Proteomes" id="UP001497623"/>
    </source>
</evidence>
<feature type="region of interest" description="Disordered" evidence="1">
    <location>
        <begin position="34"/>
        <end position="64"/>
    </location>
</feature>
<dbReference type="Proteomes" id="UP001497623">
    <property type="component" value="Unassembled WGS sequence"/>
</dbReference>
<evidence type="ECO:0000256" key="1">
    <source>
        <dbReference type="SAM" id="MobiDB-lite"/>
    </source>
</evidence>
<dbReference type="InterPro" id="IPR011009">
    <property type="entry name" value="Kinase-like_dom_sf"/>
</dbReference>
<feature type="compositionally biased region" description="Acidic residues" evidence="1">
    <location>
        <begin position="604"/>
        <end position="615"/>
    </location>
</feature>
<dbReference type="GO" id="GO:0004674">
    <property type="term" value="F:protein serine/threonine kinase activity"/>
    <property type="evidence" value="ECO:0007669"/>
    <property type="project" value="TreeGrafter"/>
</dbReference>
<dbReference type="SUPFAM" id="SSF56112">
    <property type="entry name" value="Protein kinase-like (PK-like)"/>
    <property type="match status" value="1"/>
</dbReference>
<dbReference type="AlphaFoldDB" id="A0AAV2RAE4"/>
<dbReference type="PROSITE" id="PS50011">
    <property type="entry name" value="PROTEIN_KINASE_DOM"/>
    <property type="match status" value="1"/>
</dbReference>
<dbReference type="InterPro" id="IPR051681">
    <property type="entry name" value="Ser/Thr_Kinases-Pseudokinases"/>
</dbReference>
<feature type="non-terminal residue" evidence="3">
    <location>
        <position position="941"/>
    </location>
</feature>
<protein>
    <recommendedName>
        <fullName evidence="2">Protein kinase domain-containing protein</fullName>
    </recommendedName>
</protein>
<reference evidence="3 4" key="1">
    <citation type="submission" date="2024-05" db="EMBL/GenBank/DDBJ databases">
        <authorList>
            <person name="Wallberg A."/>
        </authorList>
    </citation>
    <scope>NUCLEOTIDE SEQUENCE [LARGE SCALE GENOMIC DNA]</scope>
</reference>
<dbReference type="PANTHER" id="PTHR44329:SF253">
    <property type="entry name" value="KINASE SUPPRESSOR OF RAS 2"/>
    <property type="match status" value="1"/>
</dbReference>
<organism evidence="3 4">
    <name type="scientific">Meganyctiphanes norvegica</name>
    <name type="common">Northern krill</name>
    <name type="synonym">Thysanopoda norvegica</name>
    <dbReference type="NCBI Taxonomy" id="48144"/>
    <lineage>
        <taxon>Eukaryota</taxon>
        <taxon>Metazoa</taxon>
        <taxon>Ecdysozoa</taxon>
        <taxon>Arthropoda</taxon>
        <taxon>Crustacea</taxon>
        <taxon>Multicrustacea</taxon>
        <taxon>Malacostraca</taxon>
        <taxon>Eumalacostraca</taxon>
        <taxon>Eucarida</taxon>
        <taxon>Euphausiacea</taxon>
        <taxon>Euphausiidae</taxon>
        <taxon>Meganyctiphanes</taxon>
    </lineage>
</organism>
<dbReference type="Gene3D" id="1.10.510.10">
    <property type="entry name" value="Transferase(Phosphotransferase) domain 1"/>
    <property type="match status" value="1"/>
</dbReference>
<accession>A0AAV2RAE4</accession>
<keyword evidence="4" id="KW-1185">Reference proteome</keyword>
<dbReference type="Pfam" id="PF07714">
    <property type="entry name" value="PK_Tyr_Ser-Thr"/>
    <property type="match status" value="1"/>
</dbReference>
<evidence type="ECO:0000313" key="3">
    <source>
        <dbReference type="EMBL" id="CAL4117386.1"/>
    </source>
</evidence>
<dbReference type="InterPro" id="IPR000719">
    <property type="entry name" value="Prot_kinase_dom"/>
</dbReference>
<sequence length="941" mass="103734">MGCHSWSGTSNTPAPLHKPHPHRQFFCLILTPPSTSSPSPSTPSPPLYPGGRPPPPPPTSYSLSNLCPRLTQMSSLSPHLLDTATHPHSCYTLPSPAGHCYSSSLLLHTPLTCWTLLLILTLATHSPHLLDTAAHPHSHCTVPSPSPHLLDTAAHPHSRYTVPSPAGPCCSPSLSLHSPLTCWTLLITLTLATHPITCWTLLLTLSLTTHTPNLLDTAAHPHSHYTLSSPASPHLLGTAAHPHSRYTVPSPAGHCCSPSHSLHCPLTCWTLLCPRDEDSGSVGSCSPPPSPLSSQPPHTPQSILHDSTRDLGHPQHPYSSSTTSSSSHRAQHPGLTLSGLMGLPLRLTMEEEGEEEEEDDEDIRQAPVPQEAKVHQLDPGVAELLGSPGDEQIEALKTSQRFYLRLVQWLGGKRRTARSAEHHAKVHYGLRPETLRPDPLPQHDPKNARKKFADLLRRAARGGSWEEGRTLLVQHESGYSSPNISAQHTPTANHRLGNHPISMRRSLELSPQRQPPTRPRPSLPAEHLRRTLDGRFSVQAAEKRRRLSRGKTISQDEGFPPLPSGVSQTGSSPDPSNHPQSYTPVVTSARRMSRPGSSSREESTGEESGFEEEEPGEVRIPPLVLEERRDSGTSISQAREQPDPVAEFSIPWDQLQCGSLVRRGSTTNIYRGRWYGDVMIHTFDGENSQAEKRFWELVGNLSRIRHENIVLFMGACMKNPNLAMVTGVRRGMSLHNHTIQRGSIPYPSRVIIGRQVAQAMSYLHSRNIVHGHLNSRNVFLESKIKLSLLDHSMVESGPQRQDSGCIAQGLLAYLAPEMLRSLEIYPPGINVKAEPTQETDVYMYGTLLFEIFAETVPFSKQHPQIVIYQGGRGKQATTSHLQCTQNLKTLITECWSYSASERPVFSDVLKTLQKTLSLHRTHSTSEPERLNRIGITNKISC</sequence>
<feature type="compositionally biased region" description="Low complexity" evidence="1">
    <location>
        <begin position="292"/>
        <end position="302"/>
    </location>
</feature>
<comment type="caution">
    <text evidence="3">The sequence shown here is derived from an EMBL/GenBank/DDBJ whole genome shotgun (WGS) entry which is preliminary data.</text>
</comment>
<feature type="compositionally biased region" description="Polar residues" evidence="1">
    <location>
        <begin position="478"/>
        <end position="492"/>
    </location>
</feature>
<dbReference type="InterPro" id="IPR001245">
    <property type="entry name" value="Ser-Thr/Tyr_kinase_cat_dom"/>
</dbReference>
<dbReference type="EMBL" id="CAXKWB010016886">
    <property type="protein sequence ID" value="CAL4117386.1"/>
    <property type="molecule type" value="Genomic_DNA"/>
</dbReference>